<evidence type="ECO:0000313" key="1">
    <source>
        <dbReference type="EMBL" id="VVA33168.1"/>
    </source>
</evidence>
<name>A0A5E4G0M6_PRUDU</name>
<accession>A0A5E4G0M6</accession>
<reference evidence="2" key="1">
    <citation type="journal article" date="2020" name="Plant J.">
        <title>Transposons played a major role in the diversification between the closely related almond and peach genomes: results from the almond genome sequence.</title>
        <authorList>
            <person name="Alioto T."/>
            <person name="Alexiou K.G."/>
            <person name="Bardil A."/>
            <person name="Barteri F."/>
            <person name="Castanera R."/>
            <person name="Cruz F."/>
            <person name="Dhingra A."/>
            <person name="Duval H."/>
            <person name="Fernandez I Marti A."/>
            <person name="Frias L."/>
            <person name="Galan B."/>
            <person name="Garcia J.L."/>
            <person name="Howad W."/>
            <person name="Gomez-Garrido J."/>
            <person name="Gut M."/>
            <person name="Julca I."/>
            <person name="Morata J."/>
            <person name="Puigdomenech P."/>
            <person name="Ribeca P."/>
            <person name="Rubio Cabetas M.J."/>
            <person name="Vlasova A."/>
            <person name="Wirthensohn M."/>
            <person name="Garcia-Mas J."/>
            <person name="Gabaldon T."/>
            <person name="Casacuberta J.M."/>
            <person name="Arus P."/>
        </authorList>
    </citation>
    <scope>NUCLEOTIDE SEQUENCE [LARGE SCALE GENOMIC DNA]</scope>
    <source>
        <strain evidence="2">cv. Texas</strain>
    </source>
</reference>
<dbReference type="AlphaFoldDB" id="A0A5E4G0M6"/>
<dbReference type="Proteomes" id="UP000327085">
    <property type="component" value="Chromosome 8"/>
</dbReference>
<feature type="non-terminal residue" evidence="1">
    <location>
        <position position="202"/>
    </location>
</feature>
<evidence type="ECO:0000313" key="2">
    <source>
        <dbReference type="Proteomes" id="UP000327085"/>
    </source>
</evidence>
<sequence length="202" mass="22881">MFTGALLERKKNMEQLEALVEARIGEDANIKRLYPYSEPIRPGNAWKDWVVDMESQFGTYGRANGIYDAIIFSLQDLKPESSVIPEYLYSSLNLENSFRPLKISLVEIAKTSRKMSRLLPGMEMVGYAPSCQCSYSFFVWWSGVSGSNFWQPTANVFRDLFKGCDFAVGESAGDMETILEFYVITPLAVEGSRVVESCVFRQ</sequence>
<gene>
    <name evidence="1" type="ORF">ALMOND_2B006469</name>
</gene>
<dbReference type="InParanoid" id="A0A5E4G0M6"/>
<proteinExistence type="predicted"/>
<organism evidence="1 2">
    <name type="scientific">Prunus dulcis</name>
    <name type="common">Almond</name>
    <name type="synonym">Amygdalus dulcis</name>
    <dbReference type="NCBI Taxonomy" id="3755"/>
    <lineage>
        <taxon>Eukaryota</taxon>
        <taxon>Viridiplantae</taxon>
        <taxon>Streptophyta</taxon>
        <taxon>Embryophyta</taxon>
        <taxon>Tracheophyta</taxon>
        <taxon>Spermatophyta</taxon>
        <taxon>Magnoliopsida</taxon>
        <taxon>eudicotyledons</taxon>
        <taxon>Gunneridae</taxon>
        <taxon>Pentapetalae</taxon>
        <taxon>rosids</taxon>
        <taxon>fabids</taxon>
        <taxon>Rosales</taxon>
        <taxon>Rosaceae</taxon>
        <taxon>Amygdaloideae</taxon>
        <taxon>Amygdaleae</taxon>
        <taxon>Prunus</taxon>
    </lineage>
</organism>
<dbReference type="Gramene" id="VVA33168">
    <property type="protein sequence ID" value="VVA33168"/>
    <property type="gene ID" value="Prudul26B006469"/>
</dbReference>
<protein>
    <submittedName>
        <fullName evidence="1">Uncharacterized protein</fullName>
    </submittedName>
</protein>
<dbReference type="EMBL" id="CABIKO010000277">
    <property type="protein sequence ID" value="VVA33168.1"/>
    <property type="molecule type" value="Genomic_DNA"/>
</dbReference>